<feature type="domain" description="Orn/DAP/Arg decarboxylase 2 C-terminal" evidence="1">
    <location>
        <begin position="18"/>
        <end position="91"/>
    </location>
</feature>
<dbReference type="InterPro" id="IPR002433">
    <property type="entry name" value="Orn_de-COase"/>
</dbReference>
<dbReference type="AlphaFoldDB" id="A0A8R1EWX8"/>
<dbReference type="Pfam" id="PF00278">
    <property type="entry name" value="Orn_DAP_Arg_deC"/>
    <property type="match status" value="1"/>
</dbReference>
<dbReference type="InterPro" id="IPR009006">
    <property type="entry name" value="Ala_racemase/Decarboxylase_C"/>
</dbReference>
<evidence type="ECO:0000259" key="1">
    <source>
        <dbReference type="Pfam" id="PF00278"/>
    </source>
</evidence>
<evidence type="ECO:0000313" key="3">
    <source>
        <dbReference type="Proteomes" id="UP000005237"/>
    </source>
</evidence>
<dbReference type="EnsemblMetazoa" id="CJA42979.1">
    <property type="protein sequence ID" value="CJA42979.1"/>
    <property type="gene ID" value="WBGene00218827"/>
</dbReference>
<dbReference type="SUPFAM" id="SSF50621">
    <property type="entry name" value="Alanine racemase C-terminal domain-like"/>
    <property type="match status" value="1"/>
</dbReference>
<dbReference type="InterPro" id="IPR022643">
    <property type="entry name" value="De-COase2_C"/>
</dbReference>
<protein>
    <submittedName>
        <fullName evidence="2">Orn_DAP_Arg_deC domain-containing protein</fullName>
    </submittedName>
</protein>
<proteinExistence type="predicted"/>
<organism evidence="2 3">
    <name type="scientific">Caenorhabditis japonica</name>
    <dbReference type="NCBI Taxonomy" id="281687"/>
    <lineage>
        <taxon>Eukaryota</taxon>
        <taxon>Metazoa</taxon>
        <taxon>Ecdysozoa</taxon>
        <taxon>Nematoda</taxon>
        <taxon>Chromadorea</taxon>
        <taxon>Rhabditida</taxon>
        <taxon>Rhabditina</taxon>
        <taxon>Rhabditomorpha</taxon>
        <taxon>Rhabditoidea</taxon>
        <taxon>Rhabditidae</taxon>
        <taxon>Peloderinae</taxon>
        <taxon>Caenorhabditis</taxon>
    </lineage>
</organism>
<sequence>MDAKFITNDDFDNGVGFVYQTNDGVYGSFGCKQMDINPLCKPLDVLDEEDQQQLHFGTILGPSLDQTDVAQRIMRCRQLRVGEWLVWEQMGAFTIPVDSEHPVPPVYYYSGKESNSAVRKSGFPTNTRKFIAHAAETCAIPIH</sequence>
<dbReference type="GO" id="GO:0003824">
    <property type="term" value="F:catalytic activity"/>
    <property type="evidence" value="ECO:0007669"/>
    <property type="project" value="InterPro"/>
</dbReference>
<dbReference type="PANTHER" id="PTHR11482">
    <property type="entry name" value="ARGININE/DIAMINOPIMELATE/ORNITHINE DECARBOXYLASE"/>
    <property type="match status" value="1"/>
</dbReference>
<dbReference type="GO" id="GO:0006596">
    <property type="term" value="P:polyamine biosynthetic process"/>
    <property type="evidence" value="ECO:0007669"/>
    <property type="project" value="InterPro"/>
</dbReference>
<accession>A0A8R1EWX8</accession>
<dbReference type="Gene3D" id="2.40.37.10">
    <property type="entry name" value="Lyase, Ornithine Decarboxylase, Chain A, domain 1"/>
    <property type="match status" value="1"/>
</dbReference>
<reference evidence="2" key="2">
    <citation type="submission" date="2022-06" db="UniProtKB">
        <authorList>
            <consortium name="EnsemblMetazoa"/>
        </authorList>
    </citation>
    <scope>IDENTIFICATION</scope>
    <source>
        <strain evidence="2">DF5081</strain>
    </source>
</reference>
<dbReference type="Proteomes" id="UP000005237">
    <property type="component" value="Unassembled WGS sequence"/>
</dbReference>
<dbReference type="PRINTS" id="PR01182">
    <property type="entry name" value="ORNDCRBXLASE"/>
</dbReference>
<name>A0A8R1EWX8_CAEJA</name>
<evidence type="ECO:0000313" key="2">
    <source>
        <dbReference type="EnsemblMetazoa" id="CJA42979.1"/>
    </source>
</evidence>
<reference evidence="3" key="1">
    <citation type="submission" date="2010-08" db="EMBL/GenBank/DDBJ databases">
        <authorList>
            <consortium name="Caenorhabditis japonica Sequencing Consortium"/>
            <person name="Wilson R.K."/>
        </authorList>
    </citation>
    <scope>NUCLEOTIDE SEQUENCE [LARGE SCALE GENOMIC DNA]</scope>
    <source>
        <strain evidence="3">DF5081</strain>
    </source>
</reference>
<keyword evidence="3" id="KW-1185">Reference proteome</keyword>
<dbReference type="PANTHER" id="PTHR11482:SF56">
    <property type="entry name" value="ANTIZYME INHIBITOR 1"/>
    <property type="match status" value="1"/>
</dbReference>